<evidence type="ECO:0000313" key="3">
    <source>
        <dbReference type="Proteomes" id="UP001287356"/>
    </source>
</evidence>
<gene>
    <name evidence="2" type="ORF">B0T24DRAFT_269906</name>
</gene>
<dbReference type="InterPro" id="IPR022234">
    <property type="entry name" value="DUF3759"/>
</dbReference>
<dbReference type="Pfam" id="PF12585">
    <property type="entry name" value="DUF3759"/>
    <property type="match status" value="1"/>
</dbReference>
<evidence type="ECO:0000313" key="2">
    <source>
        <dbReference type="EMBL" id="KAK3373602.1"/>
    </source>
</evidence>
<dbReference type="PANTHER" id="PTHR37450:SF1">
    <property type="entry name" value="CIPC PROTEIN"/>
    <property type="match status" value="1"/>
</dbReference>
<sequence>MGFFDFNEAKDARDQVYSDDYPEDHQSKFSHELVGGAAAFEAMHLWEKKQREEGNNVSHGFAKEALAGLAAAEADKLFETKGLDFIDREKTKHQAKRQVEQLYDNQYGDRDQYSPDYDAHETMQGGYQGGY</sequence>
<reference evidence="2" key="2">
    <citation type="submission" date="2023-06" db="EMBL/GenBank/DDBJ databases">
        <authorList>
            <consortium name="Lawrence Berkeley National Laboratory"/>
            <person name="Haridas S."/>
            <person name="Hensen N."/>
            <person name="Bonometti L."/>
            <person name="Westerberg I."/>
            <person name="Brannstrom I.O."/>
            <person name="Guillou S."/>
            <person name="Cros-Aarteil S."/>
            <person name="Calhoun S."/>
            <person name="Kuo A."/>
            <person name="Mondo S."/>
            <person name="Pangilinan J."/>
            <person name="Riley R."/>
            <person name="Labutti K."/>
            <person name="Andreopoulos B."/>
            <person name="Lipzen A."/>
            <person name="Chen C."/>
            <person name="Yanf M."/>
            <person name="Daum C."/>
            <person name="Ng V."/>
            <person name="Clum A."/>
            <person name="Steindorff A."/>
            <person name="Ohm R."/>
            <person name="Martin F."/>
            <person name="Silar P."/>
            <person name="Natvig D."/>
            <person name="Lalanne C."/>
            <person name="Gautier V."/>
            <person name="Ament-Velasquez S.L."/>
            <person name="Kruys A."/>
            <person name="Hutchinson M.I."/>
            <person name="Powell A.J."/>
            <person name="Barry K."/>
            <person name="Miller A.N."/>
            <person name="Grigoriev I.V."/>
            <person name="Debuchy R."/>
            <person name="Gladieux P."/>
            <person name="Thoren M.H."/>
            <person name="Johannesson H."/>
        </authorList>
    </citation>
    <scope>NUCLEOTIDE SEQUENCE</scope>
    <source>
        <strain evidence="2">CBS 958.72</strain>
    </source>
</reference>
<feature type="compositionally biased region" description="Basic and acidic residues" evidence="1">
    <location>
        <begin position="107"/>
        <end position="121"/>
    </location>
</feature>
<dbReference type="EMBL" id="JAULSN010000004">
    <property type="protein sequence ID" value="KAK3373602.1"/>
    <property type="molecule type" value="Genomic_DNA"/>
</dbReference>
<feature type="region of interest" description="Disordered" evidence="1">
    <location>
        <begin position="94"/>
        <end position="131"/>
    </location>
</feature>
<evidence type="ECO:0008006" key="4">
    <source>
        <dbReference type="Google" id="ProtNLM"/>
    </source>
</evidence>
<comment type="caution">
    <text evidence="2">The sequence shown here is derived from an EMBL/GenBank/DDBJ whole genome shotgun (WGS) entry which is preliminary data.</text>
</comment>
<dbReference type="PANTHER" id="PTHR37450">
    <property type="entry name" value="CIPC PROTEIN"/>
    <property type="match status" value="1"/>
</dbReference>
<organism evidence="2 3">
    <name type="scientific">Lasiosphaeria ovina</name>
    <dbReference type="NCBI Taxonomy" id="92902"/>
    <lineage>
        <taxon>Eukaryota</taxon>
        <taxon>Fungi</taxon>
        <taxon>Dikarya</taxon>
        <taxon>Ascomycota</taxon>
        <taxon>Pezizomycotina</taxon>
        <taxon>Sordariomycetes</taxon>
        <taxon>Sordariomycetidae</taxon>
        <taxon>Sordariales</taxon>
        <taxon>Lasiosphaeriaceae</taxon>
        <taxon>Lasiosphaeria</taxon>
    </lineage>
</organism>
<evidence type="ECO:0000256" key="1">
    <source>
        <dbReference type="SAM" id="MobiDB-lite"/>
    </source>
</evidence>
<dbReference type="Proteomes" id="UP001287356">
    <property type="component" value="Unassembled WGS sequence"/>
</dbReference>
<keyword evidence="3" id="KW-1185">Reference proteome</keyword>
<accession>A0AAE0N7F7</accession>
<dbReference type="AlphaFoldDB" id="A0AAE0N7F7"/>
<protein>
    <recommendedName>
        <fullName evidence="4">CipC-like antibiotic response protein</fullName>
    </recommendedName>
</protein>
<name>A0AAE0N7F7_9PEZI</name>
<proteinExistence type="predicted"/>
<reference evidence="2" key="1">
    <citation type="journal article" date="2023" name="Mol. Phylogenet. Evol.">
        <title>Genome-scale phylogeny and comparative genomics of the fungal order Sordariales.</title>
        <authorList>
            <person name="Hensen N."/>
            <person name="Bonometti L."/>
            <person name="Westerberg I."/>
            <person name="Brannstrom I.O."/>
            <person name="Guillou S."/>
            <person name="Cros-Aarteil S."/>
            <person name="Calhoun S."/>
            <person name="Haridas S."/>
            <person name="Kuo A."/>
            <person name="Mondo S."/>
            <person name="Pangilinan J."/>
            <person name="Riley R."/>
            <person name="LaButti K."/>
            <person name="Andreopoulos B."/>
            <person name="Lipzen A."/>
            <person name="Chen C."/>
            <person name="Yan M."/>
            <person name="Daum C."/>
            <person name="Ng V."/>
            <person name="Clum A."/>
            <person name="Steindorff A."/>
            <person name="Ohm R.A."/>
            <person name="Martin F."/>
            <person name="Silar P."/>
            <person name="Natvig D.O."/>
            <person name="Lalanne C."/>
            <person name="Gautier V."/>
            <person name="Ament-Velasquez S.L."/>
            <person name="Kruys A."/>
            <person name="Hutchinson M.I."/>
            <person name="Powell A.J."/>
            <person name="Barry K."/>
            <person name="Miller A.N."/>
            <person name="Grigoriev I.V."/>
            <person name="Debuchy R."/>
            <person name="Gladieux P."/>
            <person name="Hiltunen Thoren M."/>
            <person name="Johannesson H."/>
        </authorList>
    </citation>
    <scope>NUCLEOTIDE SEQUENCE</scope>
    <source>
        <strain evidence="2">CBS 958.72</strain>
    </source>
</reference>